<organism evidence="9 10">
    <name type="scientific">Candidatus Ghiorseimicrobium undicola</name>
    <dbReference type="NCBI Taxonomy" id="1974746"/>
    <lineage>
        <taxon>Bacteria</taxon>
        <taxon>Pseudomonadati</taxon>
        <taxon>Candidatus Omnitrophota</taxon>
        <taxon>Candidatus Ghiorseimicrobium</taxon>
    </lineage>
</organism>
<feature type="transmembrane region" description="Helical" evidence="7">
    <location>
        <begin position="86"/>
        <end position="110"/>
    </location>
</feature>
<evidence type="ECO:0000313" key="10">
    <source>
        <dbReference type="Proteomes" id="UP000229641"/>
    </source>
</evidence>
<keyword evidence="3" id="KW-1003">Cell membrane</keyword>
<feature type="transmembrane region" description="Helical" evidence="7">
    <location>
        <begin position="436"/>
        <end position="461"/>
    </location>
</feature>
<evidence type="ECO:0000256" key="7">
    <source>
        <dbReference type="SAM" id="Phobius"/>
    </source>
</evidence>
<dbReference type="InterPro" id="IPR003706">
    <property type="entry name" value="CstA_N"/>
</dbReference>
<feature type="transmembrane region" description="Helical" evidence="7">
    <location>
        <begin position="324"/>
        <end position="345"/>
    </location>
</feature>
<keyword evidence="4 7" id="KW-0812">Transmembrane</keyword>
<dbReference type="GO" id="GO:0005886">
    <property type="term" value="C:plasma membrane"/>
    <property type="evidence" value="ECO:0007669"/>
    <property type="project" value="UniProtKB-SubCell"/>
</dbReference>
<feature type="transmembrane region" description="Helical" evidence="7">
    <location>
        <begin position="193"/>
        <end position="214"/>
    </location>
</feature>
<evidence type="ECO:0000313" key="9">
    <source>
        <dbReference type="EMBL" id="PIQ89735.1"/>
    </source>
</evidence>
<feature type="transmembrane region" description="Helical" evidence="7">
    <location>
        <begin position="220"/>
        <end position="239"/>
    </location>
</feature>
<dbReference type="Pfam" id="PF02554">
    <property type="entry name" value="CstA"/>
    <property type="match status" value="2"/>
</dbReference>
<proteinExistence type="inferred from homology"/>
<dbReference type="InterPro" id="IPR051605">
    <property type="entry name" value="CstA"/>
</dbReference>
<feature type="transmembrane region" description="Helical" evidence="7">
    <location>
        <begin position="468"/>
        <end position="488"/>
    </location>
</feature>
<dbReference type="EMBL" id="PCWA01000016">
    <property type="protein sequence ID" value="PIQ89735.1"/>
    <property type="molecule type" value="Genomic_DNA"/>
</dbReference>
<evidence type="ECO:0000256" key="3">
    <source>
        <dbReference type="ARBA" id="ARBA00022475"/>
    </source>
</evidence>
<evidence type="ECO:0000259" key="8">
    <source>
        <dbReference type="Pfam" id="PF02554"/>
    </source>
</evidence>
<feature type="domain" description="CstA N-terminal" evidence="8">
    <location>
        <begin position="2"/>
        <end position="343"/>
    </location>
</feature>
<feature type="transmembrane region" description="Helical" evidence="7">
    <location>
        <begin position="284"/>
        <end position="304"/>
    </location>
</feature>
<protein>
    <submittedName>
        <fullName evidence="9">Carbon starvation protein A</fullName>
    </submittedName>
</protein>
<feature type="domain" description="CstA N-terminal" evidence="8">
    <location>
        <begin position="360"/>
        <end position="483"/>
    </location>
</feature>
<evidence type="ECO:0000256" key="2">
    <source>
        <dbReference type="ARBA" id="ARBA00007755"/>
    </source>
</evidence>
<feature type="transmembrane region" description="Helical" evidence="7">
    <location>
        <begin position="414"/>
        <end position="430"/>
    </location>
</feature>
<comment type="subcellular location">
    <subcellularLocation>
        <location evidence="1">Cell membrane</location>
        <topology evidence="1">Multi-pass membrane protein</topology>
    </subcellularLocation>
</comment>
<sequence length="529" mass="57874">MNSLVILAIALVFFVFGYKVYAQKIERLFELNPKRATPALSKFDSVDYVPAKNWFVLFGHHFASIAGAGPIIGPIMAAFLWGWLPALLWIIFGTVFIGAVHDFGALLVSVRSEGKSISEVSEAAISKKARIIFSIFVWLALILVIAVFLNLCAKTFVTEPRIVLPSLGLIPVALLTGFLLYRVKMGIVPSTLIGIILLTILIFAGSNFPLMLAGNAARNWSLILLFYCLIASVLPVNILLQPRDYLCGYLLFFGLIVGFAGLFIRRPEISIPAYIKWNSAKGPLWPFVFIIVACGAVSGFHALIASGTTSKQLASERQARRIGYGAMVTEGLVAVFAILAAGSGLKNTDLLSALKDPINSFGAGYGVLTDNFLFGFGSFVAITVLNAFILTTLDTATRIGRYITQELFKIKSRYPATLIIVFLSGVFALSGKWDKIWPAFATANQLTAALALMVICCYLLLHKKSVKIFIVPVLFMFVTTFFALLFQIKQYAAKDSRNYILLSVSLVLIVLSVFMAVESVKAVKRLKKG</sequence>
<evidence type="ECO:0000256" key="5">
    <source>
        <dbReference type="ARBA" id="ARBA00022989"/>
    </source>
</evidence>
<keyword evidence="5 7" id="KW-1133">Transmembrane helix</keyword>
<feature type="transmembrane region" description="Helical" evidence="7">
    <location>
        <begin position="246"/>
        <end position="264"/>
    </location>
</feature>
<keyword evidence="6 7" id="KW-0472">Membrane</keyword>
<comment type="caution">
    <text evidence="9">The sequence shown here is derived from an EMBL/GenBank/DDBJ whole genome shotgun (WGS) entry which is preliminary data.</text>
</comment>
<accession>A0A2H0M1Y0</accession>
<evidence type="ECO:0000256" key="4">
    <source>
        <dbReference type="ARBA" id="ARBA00022692"/>
    </source>
</evidence>
<dbReference type="PANTHER" id="PTHR30252">
    <property type="entry name" value="INNER MEMBRANE PEPTIDE TRANSPORTER"/>
    <property type="match status" value="1"/>
</dbReference>
<feature type="transmembrane region" description="Helical" evidence="7">
    <location>
        <begin position="162"/>
        <end position="181"/>
    </location>
</feature>
<dbReference type="GO" id="GO:0009267">
    <property type="term" value="P:cellular response to starvation"/>
    <property type="evidence" value="ECO:0007669"/>
    <property type="project" value="InterPro"/>
</dbReference>
<evidence type="ECO:0000256" key="1">
    <source>
        <dbReference type="ARBA" id="ARBA00004651"/>
    </source>
</evidence>
<dbReference type="PANTHER" id="PTHR30252:SF0">
    <property type="entry name" value="PEPTIDE TRANSPORTER CSTA"/>
    <property type="match status" value="1"/>
</dbReference>
<name>A0A2H0M1Y0_9BACT</name>
<feature type="transmembrane region" description="Helical" evidence="7">
    <location>
        <begin position="372"/>
        <end position="393"/>
    </location>
</feature>
<reference evidence="9 10" key="1">
    <citation type="submission" date="2017-09" db="EMBL/GenBank/DDBJ databases">
        <title>Depth-based differentiation of microbial function through sediment-hosted aquifers and enrichment of novel symbionts in the deep terrestrial subsurface.</title>
        <authorList>
            <person name="Probst A.J."/>
            <person name="Ladd B."/>
            <person name="Jarett J.K."/>
            <person name="Geller-Mcgrath D.E."/>
            <person name="Sieber C.M."/>
            <person name="Emerson J.B."/>
            <person name="Anantharaman K."/>
            <person name="Thomas B.C."/>
            <person name="Malmstrom R."/>
            <person name="Stieglmeier M."/>
            <person name="Klingl A."/>
            <person name="Woyke T."/>
            <person name="Ryan C.M."/>
            <person name="Banfield J.F."/>
        </authorList>
    </citation>
    <scope>NUCLEOTIDE SEQUENCE [LARGE SCALE GENOMIC DNA]</scope>
    <source>
        <strain evidence="9">CG11_big_fil_rev_8_21_14_0_20_42_13</strain>
    </source>
</reference>
<evidence type="ECO:0000256" key="6">
    <source>
        <dbReference type="ARBA" id="ARBA00023136"/>
    </source>
</evidence>
<feature type="transmembrane region" description="Helical" evidence="7">
    <location>
        <begin position="131"/>
        <end position="150"/>
    </location>
</feature>
<comment type="similarity">
    <text evidence="2">Belongs to the peptide transporter carbon starvation (CstA) (TC 2.A.114) family.</text>
</comment>
<dbReference type="AlphaFoldDB" id="A0A2H0M1Y0"/>
<gene>
    <name evidence="9" type="ORF">COV72_01410</name>
</gene>
<feature type="transmembrane region" description="Helical" evidence="7">
    <location>
        <begin position="500"/>
        <end position="520"/>
    </location>
</feature>
<dbReference type="Proteomes" id="UP000229641">
    <property type="component" value="Unassembled WGS sequence"/>
</dbReference>